<evidence type="ECO:0000256" key="7">
    <source>
        <dbReference type="ARBA" id="ARBA00023180"/>
    </source>
</evidence>
<evidence type="ECO:0000256" key="5">
    <source>
        <dbReference type="ARBA" id="ARBA00022989"/>
    </source>
</evidence>
<evidence type="ECO:0000256" key="1">
    <source>
        <dbReference type="ARBA" id="ARBA00004236"/>
    </source>
</evidence>
<keyword evidence="3" id="KW-1003">Cell membrane</keyword>
<evidence type="ECO:0000313" key="8">
    <source>
        <dbReference type="EMBL" id="GBP51883.1"/>
    </source>
</evidence>
<comment type="caution">
    <text evidence="8">The sequence shown here is derived from an EMBL/GenBank/DDBJ whole genome shotgun (WGS) entry which is preliminary data.</text>
</comment>
<keyword evidence="6" id="KW-0472">Membrane</keyword>
<sequence length="255" mass="28474">MKCDVSVQDDLKMYVSTQEYREKTVLGYGENDTIKYTLKKTFIFNKNLSGALSEDDKLTVINLSYMVSTLKRRKSNIPLLAVFGIGNERFGDGTWEMETCPGSKNECTVLSVNPAPPLWQDMGLRRKTAAVLTVHDMMPSMVGLVNGALGAFFSNLTDPFWRIRVRDLLFDGIFLNCESEDSTLSLVCGKIKSDSPPTMRPAEDQKGFYFSMFGHYLLLVLCKSELGLRAILELKSEQGAKLRKGPELKSKTGPG</sequence>
<comment type="subcellular location">
    <subcellularLocation>
        <location evidence="1">Cell membrane</location>
    </subcellularLocation>
</comment>
<evidence type="ECO:0000256" key="6">
    <source>
        <dbReference type="ARBA" id="ARBA00023136"/>
    </source>
</evidence>
<dbReference type="AlphaFoldDB" id="A0A4C1WLJ4"/>
<reference evidence="8 9" key="1">
    <citation type="journal article" date="2019" name="Commun. Biol.">
        <title>The bagworm genome reveals a unique fibroin gene that provides high tensile strength.</title>
        <authorList>
            <person name="Kono N."/>
            <person name="Nakamura H."/>
            <person name="Ohtoshi R."/>
            <person name="Tomita M."/>
            <person name="Numata K."/>
            <person name="Arakawa K."/>
        </authorList>
    </citation>
    <scope>NUCLEOTIDE SEQUENCE [LARGE SCALE GENOMIC DNA]</scope>
</reference>
<evidence type="ECO:0000256" key="2">
    <source>
        <dbReference type="ARBA" id="ARBA00010532"/>
    </source>
</evidence>
<dbReference type="Pfam" id="PF01130">
    <property type="entry name" value="CD36"/>
    <property type="match status" value="1"/>
</dbReference>
<keyword evidence="7" id="KW-0325">Glycoprotein</keyword>
<keyword evidence="5" id="KW-1133">Transmembrane helix</keyword>
<organism evidence="8 9">
    <name type="scientific">Eumeta variegata</name>
    <name type="common">Bagworm moth</name>
    <name type="synonym">Eumeta japonica</name>
    <dbReference type="NCBI Taxonomy" id="151549"/>
    <lineage>
        <taxon>Eukaryota</taxon>
        <taxon>Metazoa</taxon>
        <taxon>Ecdysozoa</taxon>
        <taxon>Arthropoda</taxon>
        <taxon>Hexapoda</taxon>
        <taxon>Insecta</taxon>
        <taxon>Pterygota</taxon>
        <taxon>Neoptera</taxon>
        <taxon>Endopterygota</taxon>
        <taxon>Lepidoptera</taxon>
        <taxon>Glossata</taxon>
        <taxon>Ditrysia</taxon>
        <taxon>Tineoidea</taxon>
        <taxon>Psychidae</taxon>
        <taxon>Oiketicinae</taxon>
        <taxon>Eumeta</taxon>
    </lineage>
</organism>
<dbReference type="InterPro" id="IPR002159">
    <property type="entry name" value="CD36_fam"/>
</dbReference>
<dbReference type="GO" id="GO:0005886">
    <property type="term" value="C:plasma membrane"/>
    <property type="evidence" value="ECO:0007669"/>
    <property type="project" value="UniProtKB-SubCell"/>
</dbReference>
<dbReference type="Proteomes" id="UP000299102">
    <property type="component" value="Unassembled WGS sequence"/>
</dbReference>
<accession>A0A4C1WLJ4</accession>
<name>A0A4C1WLJ4_EUMVA</name>
<keyword evidence="4" id="KW-0812">Transmembrane</keyword>
<dbReference type="EMBL" id="BGZK01000591">
    <property type="protein sequence ID" value="GBP51883.1"/>
    <property type="molecule type" value="Genomic_DNA"/>
</dbReference>
<dbReference type="OrthoDB" id="195015at2759"/>
<evidence type="ECO:0000256" key="3">
    <source>
        <dbReference type="ARBA" id="ARBA00022475"/>
    </source>
</evidence>
<keyword evidence="9" id="KW-1185">Reference proteome</keyword>
<comment type="similarity">
    <text evidence="2">Belongs to the CD36 family.</text>
</comment>
<protein>
    <submittedName>
        <fullName evidence="8">Sensory neuron membrane protein 2</fullName>
    </submittedName>
</protein>
<evidence type="ECO:0000256" key="4">
    <source>
        <dbReference type="ARBA" id="ARBA00022692"/>
    </source>
</evidence>
<proteinExistence type="inferred from homology"/>
<evidence type="ECO:0000313" key="9">
    <source>
        <dbReference type="Proteomes" id="UP000299102"/>
    </source>
</evidence>
<gene>
    <name evidence="8" type="primary">Snmp2</name>
    <name evidence="8" type="ORF">EVAR_47060_1</name>
</gene>